<keyword evidence="1" id="KW-0175">Coiled coil</keyword>
<dbReference type="KEGG" id="lsh:CAB17_17055"/>
<dbReference type="RefSeq" id="WP_101901075.1">
    <property type="nucleotide sequence ID" value="NZ_CP025491.2"/>
</dbReference>
<feature type="coiled-coil region" evidence="1">
    <location>
        <begin position="18"/>
        <end position="64"/>
    </location>
</feature>
<evidence type="ECO:0000313" key="3">
    <source>
        <dbReference type="Proteomes" id="UP000234343"/>
    </source>
</evidence>
<name>A0A2H5FPS9_9GAMM</name>
<sequence>MHRINIYKKEEQLFELSLKKIYKKLEVLEQDVASEQGKTPLVLLKKLQLELKSIIENNEANLKKELINQCNEKIQYLLNQYVNAQKAAHVMAEQHQEALENTIDYYIKGNKTSLFNKNKFFYFNKSTTAQKTTWLKISRKLQQLAELSDPTHTNHNVLSLLLTPNNEDFINLIDMGALTISGEIGYLIVQRLKEIANSDSSKTYLKRVANRTVKQVMSLDWPESLLRFNNQAFEDEITKLVLHAFLHPDKKRIWLGTARTVEAAIKKYPGEGTYLNPASDKWTWELNRAWLQAAVQIGYQFILIEQHFPDVEAAILSCDSSKLIEQLAREMRSNSKFKTSQYNGNDSPTATPQEILVLMDMGCIAHKNPADGRLILSSPVVCDEPLPIQKNIIDGLGIKRHHSCPNLRHISSPPPLSNSKDHFIDPVHSNTPITIFTCG</sequence>
<dbReference type="AlphaFoldDB" id="A0A2H5FPS9"/>
<evidence type="ECO:0000313" key="2">
    <source>
        <dbReference type="EMBL" id="AUH73565.1"/>
    </source>
</evidence>
<reference evidence="2 3" key="1">
    <citation type="submission" date="2017-12" db="EMBL/GenBank/DDBJ databases">
        <title>Legionella sainthelensi LA01-117, whole genome sequence of a clinical isolate from New Zealand.</title>
        <authorList>
            <person name="Cree S.L."/>
            <person name="Slow S."/>
            <person name="Kennedy M.A."/>
            <person name="Murdoch D.R."/>
            <person name="Biggs P.J."/>
            <person name="Anderson T."/>
        </authorList>
    </citation>
    <scope>NUCLEOTIDE SEQUENCE [LARGE SCALE GENOMIC DNA]</scope>
    <source>
        <strain evidence="2 3">LA01-117</strain>
    </source>
</reference>
<proteinExistence type="predicted"/>
<gene>
    <name evidence="2" type="ORF">CAB17_17055</name>
</gene>
<keyword evidence="3" id="KW-1185">Reference proteome</keyword>
<evidence type="ECO:0000256" key="1">
    <source>
        <dbReference type="SAM" id="Coils"/>
    </source>
</evidence>
<dbReference type="EMBL" id="CP025491">
    <property type="protein sequence ID" value="AUH73565.1"/>
    <property type="molecule type" value="Genomic_DNA"/>
</dbReference>
<protein>
    <submittedName>
        <fullName evidence="2">Uncharacterized protein</fullName>
    </submittedName>
</protein>
<dbReference type="Proteomes" id="UP000234343">
    <property type="component" value="Chromosome"/>
</dbReference>
<accession>A0A2H5FPS9</accession>
<organism evidence="2 3">
    <name type="scientific">Legionella sainthelensi</name>
    <dbReference type="NCBI Taxonomy" id="28087"/>
    <lineage>
        <taxon>Bacteria</taxon>
        <taxon>Pseudomonadati</taxon>
        <taxon>Pseudomonadota</taxon>
        <taxon>Gammaproteobacteria</taxon>
        <taxon>Legionellales</taxon>
        <taxon>Legionellaceae</taxon>
        <taxon>Legionella</taxon>
    </lineage>
</organism>